<organism evidence="2 3">
    <name type="scientific">Pseudomonas phage VCM</name>
    <dbReference type="NCBI Taxonomy" id="1729937"/>
    <lineage>
        <taxon>Viruses</taxon>
        <taxon>Duplodnaviria</taxon>
        <taxon>Heunggongvirae</taxon>
        <taxon>Uroviricota</taxon>
        <taxon>Caudoviricetes</taxon>
        <taxon>Vandenendeviridae</taxon>
        <taxon>Gorskivirinae</taxon>
        <taxon>Kremarvirus</taxon>
        <taxon>Kremarvirus VCM</taxon>
        <taxon>Otagovirus VCM</taxon>
    </lineage>
</organism>
<keyword evidence="3" id="KW-1185">Reference proteome</keyword>
<reference evidence="3" key="1">
    <citation type="submission" date="2015-10" db="EMBL/GenBank/DDBJ databases">
        <authorList>
            <person name="Millard A."/>
        </authorList>
    </citation>
    <scope>NUCLEOTIDE SEQUENCE [LARGE SCALE GENOMIC DNA]</scope>
</reference>
<dbReference type="EMBL" id="LN887844">
    <property type="protein sequence ID" value="CUR44347.1"/>
    <property type="molecule type" value="Genomic_DNA"/>
</dbReference>
<sequence>MSKISLMEQVLAKMQAKEDIYTSYMVDKQKVTVVSYKDFAKWDFIPAATFYIKDAMGDYIFVHTAKRATAQEWIDNEYGKGRYSVNASRLQKGKPLGEDSKPAFGTATRRGQKR</sequence>
<evidence type="ECO:0000313" key="3">
    <source>
        <dbReference type="Proteomes" id="UP000204441"/>
    </source>
</evidence>
<protein>
    <submittedName>
        <fullName evidence="2">Uncharacterized protein</fullName>
    </submittedName>
</protein>
<dbReference type="OrthoDB" id="15078at10239"/>
<dbReference type="KEGG" id="vg:26799112"/>
<dbReference type="GeneID" id="26799112"/>
<dbReference type="Proteomes" id="UP000204441">
    <property type="component" value="Genome"/>
</dbReference>
<gene>
    <name evidence="2" type="ORF">VCM_00145</name>
</gene>
<proteinExistence type="predicted"/>
<accession>A0A0S4KYW6</accession>
<feature type="region of interest" description="Disordered" evidence="1">
    <location>
        <begin position="89"/>
        <end position="114"/>
    </location>
</feature>
<dbReference type="RefSeq" id="YP_009222726.1">
    <property type="nucleotide sequence ID" value="NC_029065.1"/>
</dbReference>
<evidence type="ECO:0000256" key="1">
    <source>
        <dbReference type="SAM" id="MobiDB-lite"/>
    </source>
</evidence>
<evidence type="ECO:0000313" key="2">
    <source>
        <dbReference type="EMBL" id="CUR44347.1"/>
    </source>
</evidence>
<name>A0A0S4KYW6_9CAUD</name>